<keyword evidence="7" id="KW-0472">Membrane</keyword>
<keyword evidence="5" id="KW-0560">Oxidoreductase</keyword>
<evidence type="ECO:0000256" key="3">
    <source>
        <dbReference type="ARBA" id="ARBA00022723"/>
    </source>
</evidence>
<evidence type="ECO:0000256" key="5">
    <source>
        <dbReference type="ARBA" id="ARBA00023033"/>
    </source>
</evidence>
<evidence type="ECO:0000256" key="6">
    <source>
        <dbReference type="PIRSR" id="PIRSR602403-1"/>
    </source>
</evidence>
<keyword evidence="3 6" id="KW-0479">Metal-binding</keyword>
<keyword evidence="7" id="KW-1133">Transmembrane helix</keyword>
<keyword evidence="6" id="KW-0349">Heme</keyword>
<dbReference type="InterPro" id="IPR053007">
    <property type="entry name" value="CYP450_monoxygenase_sec-met"/>
</dbReference>
<reference evidence="8 9" key="1">
    <citation type="journal article" date="2011" name="PLoS Genet.">
        <title>Genome sequencing and comparative transcriptomics of the model entomopathogenic fungi Metarhizium anisopliae and M. acridum.</title>
        <authorList>
            <person name="Gao Q."/>
            <person name="Jin K."/>
            <person name="Ying S.H."/>
            <person name="Zhang Y."/>
            <person name="Xiao G."/>
            <person name="Shang Y."/>
            <person name="Duan Z."/>
            <person name="Hu X."/>
            <person name="Xie X.Q."/>
            <person name="Zhou G."/>
            <person name="Peng G."/>
            <person name="Luo Z."/>
            <person name="Huang W."/>
            <person name="Wang B."/>
            <person name="Fang W."/>
            <person name="Wang S."/>
            <person name="Zhong Y."/>
            <person name="Ma L.J."/>
            <person name="St Leger R.J."/>
            <person name="Zhao G.P."/>
            <person name="Pei Y."/>
            <person name="Feng M.G."/>
            <person name="Xia Y."/>
            <person name="Wang C."/>
        </authorList>
    </citation>
    <scope>NUCLEOTIDE SEQUENCE [LARGE SCALE GENOMIC DNA]</scope>
    <source>
        <strain evidence="8 9">CQMa 102</strain>
    </source>
</reference>
<dbReference type="eggNOG" id="KOG0157">
    <property type="taxonomic scope" value="Eukaryota"/>
</dbReference>
<dbReference type="OMA" id="WMEASGD"/>
<dbReference type="CDD" id="cd11040">
    <property type="entry name" value="CYP7_CYP8-like"/>
    <property type="match status" value="1"/>
</dbReference>
<dbReference type="SUPFAM" id="SSF48264">
    <property type="entry name" value="Cytochrome P450"/>
    <property type="match status" value="1"/>
</dbReference>
<evidence type="ECO:0000256" key="4">
    <source>
        <dbReference type="ARBA" id="ARBA00023004"/>
    </source>
</evidence>
<dbReference type="GO" id="GO:0004497">
    <property type="term" value="F:monooxygenase activity"/>
    <property type="evidence" value="ECO:0007669"/>
    <property type="project" value="UniProtKB-KW"/>
</dbReference>
<evidence type="ECO:0000256" key="2">
    <source>
        <dbReference type="ARBA" id="ARBA00010617"/>
    </source>
</evidence>
<dbReference type="PANTHER" id="PTHR47582">
    <property type="entry name" value="P450, PUTATIVE (EUROFUNG)-RELATED"/>
    <property type="match status" value="1"/>
</dbReference>
<comment type="cofactor">
    <cofactor evidence="1 6">
        <name>heme</name>
        <dbReference type="ChEBI" id="CHEBI:30413"/>
    </cofactor>
</comment>
<dbReference type="Pfam" id="PF00067">
    <property type="entry name" value="p450"/>
    <property type="match status" value="1"/>
</dbReference>
<feature type="transmembrane region" description="Helical" evidence="7">
    <location>
        <begin position="7"/>
        <end position="27"/>
    </location>
</feature>
<keyword evidence="7" id="KW-0812">Transmembrane</keyword>
<dbReference type="InParanoid" id="E9EFR1"/>
<sequence length="481" mass="53768">MSNITPIILPLFSLGIVYFFCLGVLLLTQDKEEPPLALHSIPFLEPLIQLLIRKYKIWIYLSSLVLAVDRSFQTLSFAPIEASATATTLGTTEATNEIMRRDPAGSNGHFTTFHRAVRPHLSPGWGLDGMVERALCVVGTCLSNTHNTSPQKVNFFGWVRHMVLLATTEGEYGPGNPFRELAFEQAWFKFLPGVPIMAGGFFPYLFARQSSYAREYLAQGFERYFRDGHHLNGCAALLARMEHGVAAGLPASDRARGEIGYSMALVNNTVPAAFWLLHHVYRDAALLEECRRELSKAVQFEEDGTRTIHLAHVQSSCPTLNSTLHEVFRYYGIGTVLLRQVVQSHKLNNTYLLKKGSFVLMPNITQHYSPKVWGSDANHFNPRRFCFIKRRNPAGMRVFGGGAILCPGRHFAENVILAFAAQMLLRFDVQPANGVWSPMVMEETLGLGVAKVFLLPACDPEVEVAARAPNEHVWRVRLPKG</sequence>
<dbReference type="GO" id="GO:0016705">
    <property type="term" value="F:oxidoreductase activity, acting on paired donors, with incorporation or reduction of molecular oxygen"/>
    <property type="evidence" value="ECO:0007669"/>
    <property type="project" value="InterPro"/>
</dbReference>
<dbReference type="Gene3D" id="1.10.630.10">
    <property type="entry name" value="Cytochrome P450"/>
    <property type="match status" value="1"/>
</dbReference>
<keyword evidence="5" id="KW-0503">Monooxygenase</keyword>
<evidence type="ECO:0000256" key="1">
    <source>
        <dbReference type="ARBA" id="ARBA00001971"/>
    </source>
</evidence>
<gene>
    <name evidence="8" type="ORF">MAC_08709</name>
</gene>
<name>E9EFR1_METAQ</name>
<dbReference type="AlphaFoldDB" id="E9EFR1"/>
<dbReference type="InterPro" id="IPR001128">
    <property type="entry name" value="Cyt_P450"/>
</dbReference>
<dbReference type="InterPro" id="IPR002403">
    <property type="entry name" value="Cyt_P450_E_grp-IV"/>
</dbReference>
<protein>
    <submittedName>
        <fullName evidence="8">Cytochrome P450 oxidoreductase</fullName>
    </submittedName>
</protein>
<dbReference type="GO" id="GO:0005506">
    <property type="term" value="F:iron ion binding"/>
    <property type="evidence" value="ECO:0007669"/>
    <property type="project" value="InterPro"/>
</dbReference>
<dbReference type="EMBL" id="GL698584">
    <property type="protein sequence ID" value="EFY85249.1"/>
    <property type="molecule type" value="Genomic_DNA"/>
</dbReference>
<dbReference type="PRINTS" id="PR00465">
    <property type="entry name" value="EP450IV"/>
</dbReference>
<dbReference type="HOGENOM" id="CLU_018012_4_2_1"/>
<accession>E9EFR1</accession>
<organism evidence="9">
    <name type="scientific">Metarhizium acridum (strain CQMa 102)</name>
    <dbReference type="NCBI Taxonomy" id="655827"/>
    <lineage>
        <taxon>Eukaryota</taxon>
        <taxon>Fungi</taxon>
        <taxon>Dikarya</taxon>
        <taxon>Ascomycota</taxon>
        <taxon>Pezizomycotina</taxon>
        <taxon>Sordariomycetes</taxon>
        <taxon>Hypocreomycetidae</taxon>
        <taxon>Hypocreales</taxon>
        <taxon>Clavicipitaceae</taxon>
        <taxon>Metarhizium</taxon>
    </lineage>
</organism>
<comment type="similarity">
    <text evidence="2">Belongs to the cytochrome P450 family.</text>
</comment>
<evidence type="ECO:0000313" key="9">
    <source>
        <dbReference type="Proteomes" id="UP000002499"/>
    </source>
</evidence>
<dbReference type="PANTHER" id="PTHR47582:SF1">
    <property type="entry name" value="P450, PUTATIVE (EUROFUNG)-RELATED"/>
    <property type="match status" value="1"/>
</dbReference>
<feature type="binding site" description="axial binding residue" evidence="6">
    <location>
        <position position="406"/>
    </location>
    <ligand>
        <name>heme</name>
        <dbReference type="ChEBI" id="CHEBI:30413"/>
    </ligand>
    <ligandPart>
        <name>Fe</name>
        <dbReference type="ChEBI" id="CHEBI:18248"/>
    </ligandPart>
</feature>
<evidence type="ECO:0000313" key="8">
    <source>
        <dbReference type="EMBL" id="EFY85249.1"/>
    </source>
</evidence>
<evidence type="ECO:0000256" key="7">
    <source>
        <dbReference type="SAM" id="Phobius"/>
    </source>
</evidence>
<proteinExistence type="inferred from homology"/>
<dbReference type="InterPro" id="IPR036396">
    <property type="entry name" value="Cyt_P450_sf"/>
</dbReference>
<keyword evidence="4 6" id="KW-0408">Iron</keyword>
<dbReference type="OrthoDB" id="1470350at2759"/>
<dbReference type="Proteomes" id="UP000002499">
    <property type="component" value="Unassembled WGS sequence"/>
</dbReference>
<keyword evidence="9" id="KW-1185">Reference proteome</keyword>
<dbReference type="GO" id="GO:0020037">
    <property type="term" value="F:heme binding"/>
    <property type="evidence" value="ECO:0007669"/>
    <property type="project" value="InterPro"/>
</dbReference>